<gene>
    <name evidence="2" type="ORF">CANARDRAFT_15522</name>
</gene>
<feature type="compositionally biased region" description="Acidic residues" evidence="1">
    <location>
        <begin position="233"/>
        <end position="243"/>
    </location>
</feature>
<evidence type="ECO:0000313" key="3">
    <source>
        <dbReference type="Proteomes" id="UP000094801"/>
    </source>
</evidence>
<feature type="region of interest" description="Disordered" evidence="1">
    <location>
        <begin position="224"/>
        <end position="243"/>
    </location>
</feature>
<sequence>MSADNKELLASFQQMVDEAYAETIGDEDQDQGQKVQFIGEKMEKIEEVEEILIQKEEASKQTTGNVKMLELENKVREDLMAIQERFTLVRLPEVAWTSLFISNYLTTTNKVHVHGITNWVPLIAKLFLRYNFSLKDYKIRQYLTNLAVDSPAVDNYMNSELNHLSEITMPFISILSNTLLLRWQRALDMDRCQDGEQIAKTMGMNLRASYPSLDLASQQKYSGEALAEHYSDGESEEEEEEYQEFFTVEIAEPD</sequence>
<organism evidence="2 3">
    <name type="scientific">[Candida] arabinofermentans NRRL YB-2248</name>
    <dbReference type="NCBI Taxonomy" id="983967"/>
    <lineage>
        <taxon>Eukaryota</taxon>
        <taxon>Fungi</taxon>
        <taxon>Dikarya</taxon>
        <taxon>Ascomycota</taxon>
        <taxon>Saccharomycotina</taxon>
        <taxon>Pichiomycetes</taxon>
        <taxon>Pichiales</taxon>
        <taxon>Pichiaceae</taxon>
        <taxon>Ogataea</taxon>
        <taxon>Ogataea/Candida clade</taxon>
    </lineage>
</organism>
<evidence type="ECO:0000313" key="2">
    <source>
        <dbReference type="EMBL" id="ODV88284.1"/>
    </source>
</evidence>
<proteinExistence type="predicted"/>
<keyword evidence="3" id="KW-1185">Reference proteome</keyword>
<dbReference type="Proteomes" id="UP000094801">
    <property type="component" value="Unassembled WGS sequence"/>
</dbReference>
<dbReference type="AlphaFoldDB" id="A0A1E4T963"/>
<reference evidence="3" key="1">
    <citation type="submission" date="2016-04" db="EMBL/GenBank/DDBJ databases">
        <title>Comparative genomics of biotechnologically important yeasts.</title>
        <authorList>
            <consortium name="DOE Joint Genome Institute"/>
            <person name="Riley R."/>
            <person name="Haridas S."/>
            <person name="Wolfe K.H."/>
            <person name="Lopes M.R."/>
            <person name="Hittinger C.T."/>
            <person name="Goker M."/>
            <person name="Salamov A."/>
            <person name="Wisecaver J."/>
            <person name="Long T.M."/>
            <person name="Aerts A.L."/>
            <person name="Barry K."/>
            <person name="Choi C."/>
            <person name="Clum A."/>
            <person name="Coughlan A.Y."/>
            <person name="Deshpande S."/>
            <person name="Douglass A.P."/>
            <person name="Hanson S.J."/>
            <person name="Klenk H.-P."/>
            <person name="Labutti K."/>
            <person name="Lapidus A."/>
            <person name="Lindquist E."/>
            <person name="Lipzen A."/>
            <person name="Meier-Kolthoff J.P."/>
            <person name="Ohm R.A."/>
            <person name="Otillar R.P."/>
            <person name="Pangilinan J."/>
            <person name="Peng Y."/>
            <person name="Rokas A."/>
            <person name="Rosa C.A."/>
            <person name="Scheuner C."/>
            <person name="Sibirny A.A."/>
            <person name="Slot J.C."/>
            <person name="Stielow J.B."/>
            <person name="Sun H."/>
            <person name="Kurtzman C.P."/>
            <person name="Blackwell M."/>
            <person name="Grigoriev I.V."/>
            <person name="Jeffries T.W."/>
        </authorList>
    </citation>
    <scope>NUCLEOTIDE SEQUENCE [LARGE SCALE GENOMIC DNA]</scope>
    <source>
        <strain evidence="3">NRRL YB-2248</strain>
    </source>
</reference>
<protein>
    <submittedName>
        <fullName evidence="2">Uncharacterized protein</fullName>
    </submittedName>
</protein>
<accession>A0A1E4T963</accession>
<dbReference type="EMBL" id="KV453847">
    <property type="protein sequence ID" value="ODV88284.1"/>
    <property type="molecule type" value="Genomic_DNA"/>
</dbReference>
<evidence type="ECO:0000256" key="1">
    <source>
        <dbReference type="SAM" id="MobiDB-lite"/>
    </source>
</evidence>
<name>A0A1E4T963_9ASCO</name>